<evidence type="ECO:0000256" key="6">
    <source>
        <dbReference type="ARBA" id="ARBA00022741"/>
    </source>
</evidence>
<dbReference type="EMBL" id="CALNXI010004451">
    <property type="protein sequence ID" value="CAH3195849.1"/>
    <property type="molecule type" value="Genomic_DNA"/>
</dbReference>
<evidence type="ECO:0000259" key="10">
    <source>
        <dbReference type="Pfam" id="PF20266"/>
    </source>
</evidence>
<dbReference type="PANTHER" id="PTHR10656:SF42">
    <property type="entry name" value="CYCLIC GMP-AMP SYNTHASE-LIKE PROTEIN-RELATED"/>
    <property type="match status" value="1"/>
</dbReference>
<dbReference type="InterPro" id="IPR046906">
    <property type="entry name" value="Mab-21_HhH/H2TH-like"/>
</dbReference>
<dbReference type="Pfam" id="PF20266">
    <property type="entry name" value="Mab-21_C"/>
    <property type="match status" value="1"/>
</dbReference>
<keyword evidence="6" id="KW-0547">Nucleotide-binding</keyword>
<keyword evidence="12" id="KW-1185">Reference proteome</keyword>
<organism evidence="11 12">
    <name type="scientific">Porites evermanni</name>
    <dbReference type="NCBI Taxonomy" id="104178"/>
    <lineage>
        <taxon>Eukaryota</taxon>
        <taxon>Metazoa</taxon>
        <taxon>Cnidaria</taxon>
        <taxon>Anthozoa</taxon>
        <taxon>Hexacorallia</taxon>
        <taxon>Scleractinia</taxon>
        <taxon>Fungiina</taxon>
        <taxon>Poritidae</taxon>
        <taxon>Porites</taxon>
    </lineage>
</organism>
<dbReference type="Proteomes" id="UP001159427">
    <property type="component" value="Unassembled WGS sequence"/>
</dbReference>
<evidence type="ECO:0000313" key="12">
    <source>
        <dbReference type="Proteomes" id="UP001159427"/>
    </source>
</evidence>
<feature type="domain" description="Mab-21-like nucleotidyltransferase" evidence="9">
    <location>
        <begin position="9"/>
        <end position="184"/>
    </location>
</feature>
<evidence type="ECO:0000259" key="9">
    <source>
        <dbReference type="Pfam" id="PF03281"/>
    </source>
</evidence>
<comment type="caution">
    <text evidence="11">The sequence shown here is derived from an EMBL/GenBank/DDBJ whole genome shotgun (WGS) entry which is preliminary data.</text>
</comment>
<dbReference type="PANTHER" id="PTHR10656">
    <property type="entry name" value="CELL FATE DETERMINING PROTEIN MAB21-RELATED"/>
    <property type="match status" value="1"/>
</dbReference>
<evidence type="ECO:0000256" key="8">
    <source>
        <dbReference type="ARBA" id="ARBA00022842"/>
    </source>
</evidence>
<evidence type="ECO:0000256" key="4">
    <source>
        <dbReference type="ARBA" id="ARBA00022695"/>
    </source>
</evidence>
<comment type="cofactor">
    <cofactor evidence="1">
        <name>Mg(2+)</name>
        <dbReference type="ChEBI" id="CHEBI:18420"/>
    </cofactor>
</comment>
<protein>
    <submittedName>
        <fullName evidence="11">Uncharacterized protein</fullName>
    </submittedName>
</protein>
<keyword evidence="3" id="KW-0808">Transferase</keyword>
<feature type="domain" description="Mab-21-like HhH/H2TH-like" evidence="10">
    <location>
        <begin position="191"/>
        <end position="277"/>
    </location>
</feature>
<dbReference type="InterPro" id="IPR046903">
    <property type="entry name" value="Mab-21-like_nuc_Trfase"/>
</dbReference>
<name>A0ABN8SWD1_9CNID</name>
<keyword evidence="8" id="KW-0460">Magnesium</keyword>
<dbReference type="Pfam" id="PF03281">
    <property type="entry name" value="Mab-21"/>
    <property type="match status" value="1"/>
</dbReference>
<dbReference type="SMART" id="SM01265">
    <property type="entry name" value="Mab-21"/>
    <property type="match status" value="1"/>
</dbReference>
<gene>
    <name evidence="11" type="ORF">PEVE_00031225</name>
</gene>
<keyword evidence="4" id="KW-0548">Nucleotidyltransferase</keyword>
<keyword evidence="7" id="KW-0067">ATP-binding</keyword>
<keyword evidence="5" id="KW-0479">Metal-binding</keyword>
<proteinExistence type="inferred from homology"/>
<dbReference type="Gene3D" id="3.30.460.90">
    <property type="match status" value="1"/>
</dbReference>
<dbReference type="Gene3D" id="1.10.1410.40">
    <property type="match status" value="1"/>
</dbReference>
<evidence type="ECO:0000256" key="2">
    <source>
        <dbReference type="ARBA" id="ARBA00008307"/>
    </source>
</evidence>
<evidence type="ECO:0000256" key="1">
    <source>
        <dbReference type="ARBA" id="ARBA00001946"/>
    </source>
</evidence>
<evidence type="ECO:0000256" key="5">
    <source>
        <dbReference type="ARBA" id="ARBA00022723"/>
    </source>
</evidence>
<evidence type="ECO:0000256" key="3">
    <source>
        <dbReference type="ARBA" id="ARBA00022679"/>
    </source>
</evidence>
<evidence type="ECO:0000313" key="11">
    <source>
        <dbReference type="EMBL" id="CAH3195849.1"/>
    </source>
</evidence>
<reference evidence="11 12" key="1">
    <citation type="submission" date="2022-05" db="EMBL/GenBank/DDBJ databases">
        <authorList>
            <consortium name="Genoscope - CEA"/>
            <person name="William W."/>
        </authorList>
    </citation>
    <scope>NUCLEOTIDE SEQUENCE [LARGE SCALE GENOMIC DNA]</scope>
</reference>
<accession>A0ABN8SWD1</accession>
<sequence length="549" mass="62631">MFRADYLNNKLCLSRCENNPGYARLNQQDEKWREFTDEQGFFSPNKLCHHFKRLVNESWSTIDVPKGMTIQELRHKEGAWGVVYTGLVGGEGRQSEVMDIESHGPATTIKVVWHGGSSYSGLLISVDLTLALEYAISNLPVGLSEKLPQTVASGYLEKAGFHVVPAGFDMWRISFSTVERNILSDTPDGFKACYRVLKYVRDKAAKELNLDASLVPSYIFKSVLLSRYFAAGAESKGKEYWLVEDTLDVVLQGIMHGDIKNFFLSGYNLLSTTDHKNKLRQFIVENMLSLVVSKGLKMTPHTRGEVRETTRQIRVLEVVDVLEFLLPEAFAGKDLTALWNKLFVNIDDLPTGASDDVGTKFYDQITDLDRLDLDEDVYVKLVREWDAFQSVFIQLIDYLPEEEKSLALKFFLRTWDKKKKFEREHHGDVANPVKIAVHEAACQYIMETVTDYIDERGYIGKGFSDLLKALPRDYNSPRYFSDVAAITREEGSDRGRAVFKERLKEFMSLFSQSVLTSVIVGYVSQFFVHAKEGLRRKLDHIKIPELDLD</sequence>
<comment type="similarity">
    <text evidence="2">Belongs to the mab-21 family.</text>
</comment>
<dbReference type="InterPro" id="IPR024810">
    <property type="entry name" value="MAB21L/cGLR"/>
</dbReference>
<evidence type="ECO:0000256" key="7">
    <source>
        <dbReference type="ARBA" id="ARBA00022840"/>
    </source>
</evidence>